<dbReference type="AlphaFoldDB" id="A0A914PVI1"/>
<accession>A0A914PVI1</accession>
<sequence length="102" mass="10803">MAQFFIVICAIFAFVLFSSEATTLQSGSSHAFPTAPFLLSDGGCSKEKVKSCGYDVAVRVQKLCGTTNPTPLTITTCPTEVFCCKTEGCSDCDIQACLCPKA</sequence>
<keyword evidence="1" id="KW-0732">Signal</keyword>
<name>A0A914PVI1_9BILA</name>
<evidence type="ECO:0000313" key="3">
    <source>
        <dbReference type="WBParaSite" id="PDA_v2.g22763.t1"/>
    </source>
</evidence>
<feature type="signal peptide" evidence="1">
    <location>
        <begin position="1"/>
        <end position="21"/>
    </location>
</feature>
<dbReference type="WBParaSite" id="PDA_v2.g22763.t1">
    <property type="protein sequence ID" value="PDA_v2.g22763.t1"/>
    <property type="gene ID" value="PDA_v2.g22763"/>
</dbReference>
<dbReference type="Proteomes" id="UP000887578">
    <property type="component" value="Unplaced"/>
</dbReference>
<reference evidence="3" key="1">
    <citation type="submission" date="2022-11" db="UniProtKB">
        <authorList>
            <consortium name="WormBaseParasite"/>
        </authorList>
    </citation>
    <scope>IDENTIFICATION</scope>
</reference>
<protein>
    <submittedName>
        <fullName evidence="3">Uncharacterized protein</fullName>
    </submittedName>
</protein>
<organism evidence="2 3">
    <name type="scientific">Panagrolaimus davidi</name>
    <dbReference type="NCBI Taxonomy" id="227884"/>
    <lineage>
        <taxon>Eukaryota</taxon>
        <taxon>Metazoa</taxon>
        <taxon>Ecdysozoa</taxon>
        <taxon>Nematoda</taxon>
        <taxon>Chromadorea</taxon>
        <taxon>Rhabditida</taxon>
        <taxon>Tylenchina</taxon>
        <taxon>Panagrolaimomorpha</taxon>
        <taxon>Panagrolaimoidea</taxon>
        <taxon>Panagrolaimidae</taxon>
        <taxon>Panagrolaimus</taxon>
    </lineage>
</organism>
<feature type="chain" id="PRO_5037572474" evidence="1">
    <location>
        <begin position="22"/>
        <end position="102"/>
    </location>
</feature>
<proteinExistence type="predicted"/>
<evidence type="ECO:0000256" key="1">
    <source>
        <dbReference type="SAM" id="SignalP"/>
    </source>
</evidence>
<keyword evidence="2" id="KW-1185">Reference proteome</keyword>
<evidence type="ECO:0000313" key="2">
    <source>
        <dbReference type="Proteomes" id="UP000887578"/>
    </source>
</evidence>